<evidence type="ECO:0000259" key="5">
    <source>
        <dbReference type="SMART" id="SM00062"/>
    </source>
</evidence>
<organism evidence="6 7">
    <name type="scientific">Palleronia salina</name>
    <dbReference type="NCBI Taxonomy" id="313368"/>
    <lineage>
        <taxon>Bacteria</taxon>
        <taxon>Pseudomonadati</taxon>
        <taxon>Pseudomonadota</taxon>
        <taxon>Alphaproteobacteria</taxon>
        <taxon>Rhodobacterales</taxon>
        <taxon>Roseobacteraceae</taxon>
        <taxon>Palleronia</taxon>
    </lineage>
</organism>
<evidence type="ECO:0000313" key="6">
    <source>
        <dbReference type="EMBL" id="SHJ17745.1"/>
    </source>
</evidence>
<comment type="similarity">
    <text evidence="1">Belongs to the bacterial solute-binding protein 3 family.</text>
</comment>
<dbReference type="PANTHER" id="PTHR30085:SF6">
    <property type="entry name" value="ABC TRANSPORTER GLUTAMINE-BINDING PROTEIN GLNH"/>
    <property type="match status" value="1"/>
</dbReference>
<dbReference type="PANTHER" id="PTHR30085">
    <property type="entry name" value="AMINO ACID ABC TRANSPORTER PERMEASE"/>
    <property type="match status" value="1"/>
</dbReference>
<dbReference type="GO" id="GO:0005576">
    <property type="term" value="C:extracellular region"/>
    <property type="evidence" value="ECO:0007669"/>
    <property type="project" value="TreeGrafter"/>
</dbReference>
<proteinExistence type="inferred from homology"/>
<name>A0A1M6H6B3_9RHOB</name>
<reference evidence="6 7" key="1">
    <citation type="submission" date="2016-11" db="EMBL/GenBank/DDBJ databases">
        <authorList>
            <person name="Jaros S."/>
            <person name="Januszkiewicz K."/>
            <person name="Wedrychowicz H."/>
        </authorList>
    </citation>
    <scope>NUCLEOTIDE SEQUENCE [LARGE SCALE GENOMIC DNA]</scope>
    <source>
        <strain evidence="6 7">DSM 26892</strain>
    </source>
</reference>
<dbReference type="GO" id="GO:0006865">
    <property type="term" value="P:amino acid transport"/>
    <property type="evidence" value="ECO:0007669"/>
    <property type="project" value="TreeGrafter"/>
</dbReference>
<feature type="chain" id="PRO_5012748309" evidence="4">
    <location>
        <begin position="29"/>
        <end position="265"/>
    </location>
</feature>
<dbReference type="AlphaFoldDB" id="A0A1M6H6B3"/>
<evidence type="ECO:0000313" key="7">
    <source>
        <dbReference type="Proteomes" id="UP000184040"/>
    </source>
</evidence>
<keyword evidence="3 4" id="KW-0732">Signal</keyword>
<gene>
    <name evidence="6" type="ORF">SAMN04488012_105227</name>
</gene>
<feature type="domain" description="Solute-binding protein family 3/N-terminal" evidence="5">
    <location>
        <begin position="38"/>
        <end position="258"/>
    </location>
</feature>
<sequence length="265" mass="27887">MTVTDKLKGLVTAAALAAATMTAAPAAADLSDILSEGTISIGVPEDFPPFGSLGASGEYEGYDVSVANMIAEAMGVELDLVPISSDQRIPYLETDRLDLVISSMGANPERAKSIWFSSAYAPFYSGAFASDDKEISSVDDLAGYSVGLTGGTLEDLALTDMVSDETEIIRFGDNAATLAAYVSGQVDVLVTGNVVAASLSESNPDLSVDTKFILRDSPCFIGIKQGNADLLRWVNVFILTNTLNGELNTLSEEWFGQPLPPLPTL</sequence>
<evidence type="ECO:0000256" key="1">
    <source>
        <dbReference type="ARBA" id="ARBA00010333"/>
    </source>
</evidence>
<dbReference type="InterPro" id="IPR001638">
    <property type="entry name" value="Solute-binding_3/MltF_N"/>
</dbReference>
<protein>
    <submittedName>
        <fullName evidence="6">Polar amino acid transport system substrate-binding protein</fullName>
    </submittedName>
</protein>
<accession>A0A1M6H6B3</accession>
<dbReference type="GO" id="GO:0030288">
    <property type="term" value="C:outer membrane-bounded periplasmic space"/>
    <property type="evidence" value="ECO:0007669"/>
    <property type="project" value="TreeGrafter"/>
</dbReference>
<dbReference type="InterPro" id="IPR051455">
    <property type="entry name" value="Bact_solute-bind_prot3"/>
</dbReference>
<dbReference type="Pfam" id="PF00497">
    <property type="entry name" value="SBP_bac_3"/>
    <property type="match status" value="1"/>
</dbReference>
<dbReference type="EMBL" id="FQZA01000005">
    <property type="protein sequence ID" value="SHJ17745.1"/>
    <property type="molecule type" value="Genomic_DNA"/>
</dbReference>
<dbReference type="Proteomes" id="UP000184040">
    <property type="component" value="Unassembled WGS sequence"/>
</dbReference>
<keyword evidence="2" id="KW-0813">Transport</keyword>
<dbReference type="CDD" id="cd01072">
    <property type="entry name" value="PBP2_SMa0082_like"/>
    <property type="match status" value="1"/>
</dbReference>
<dbReference type="RefSeq" id="WP_214607528.1">
    <property type="nucleotide sequence ID" value="NZ_FQZA01000005.1"/>
</dbReference>
<evidence type="ECO:0000256" key="4">
    <source>
        <dbReference type="SAM" id="SignalP"/>
    </source>
</evidence>
<feature type="signal peptide" evidence="4">
    <location>
        <begin position="1"/>
        <end position="28"/>
    </location>
</feature>
<dbReference type="Gene3D" id="3.40.190.10">
    <property type="entry name" value="Periplasmic binding protein-like II"/>
    <property type="match status" value="2"/>
</dbReference>
<dbReference type="STRING" id="313368.SAMN04488012_105227"/>
<evidence type="ECO:0000256" key="2">
    <source>
        <dbReference type="ARBA" id="ARBA00022448"/>
    </source>
</evidence>
<evidence type="ECO:0000256" key="3">
    <source>
        <dbReference type="ARBA" id="ARBA00022729"/>
    </source>
</evidence>
<dbReference type="SUPFAM" id="SSF53850">
    <property type="entry name" value="Periplasmic binding protein-like II"/>
    <property type="match status" value="1"/>
</dbReference>
<dbReference type="SMART" id="SM00062">
    <property type="entry name" value="PBPb"/>
    <property type="match status" value="1"/>
</dbReference>
<keyword evidence="7" id="KW-1185">Reference proteome</keyword>